<dbReference type="AlphaFoldDB" id="A0A401NX31"/>
<dbReference type="Pfam" id="PF00076">
    <property type="entry name" value="RRM_1"/>
    <property type="match status" value="1"/>
</dbReference>
<dbReference type="PANTHER" id="PTHR48034">
    <property type="entry name" value="TRANSFORMER-2 SEX-DETERMINING PROTEIN-RELATED"/>
    <property type="match status" value="1"/>
</dbReference>
<evidence type="ECO:0000256" key="3">
    <source>
        <dbReference type="SAM" id="MobiDB-lite"/>
    </source>
</evidence>
<dbReference type="Proteomes" id="UP000288216">
    <property type="component" value="Unassembled WGS sequence"/>
</dbReference>
<sequence length="189" mass="20679">MQQSRKPKKRQRAEESSRYGPLRSSSESNGHKQIYHNTMTEEAKLFVSDINFDTDEQALEDVFSKYGQIAEVRVIKDKDTMTSRGFGFITFENPEAANDAMEAMNGKSLDWRQIRVDHGEKKLAGGGDYGGSRGGGYRRGRGSGGYGSRQYEIGAMATTGKTTTPGAGEVAAMEDAAPTTSDIESLVLF</sequence>
<evidence type="ECO:0000256" key="2">
    <source>
        <dbReference type="PROSITE-ProRule" id="PRU00176"/>
    </source>
</evidence>
<name>A0A401NX31_SCYTO</name>
<dbReference type="SUPFAM" id="SSF54928">
    <property type="entry name" value="RNA-binding domain, RBD"/>
    <property type="match status" value="1"/>
</dbReference>
<evidence type="ECO:0000313" key="6">
    <source>
        <dbReference type="Proteomes" id="UP000288216"/>
    </source>
</evidence>
<reference evidence="5 6" key="1">
    <citation type="journal article" date="2018" name="Nat. Ecol. Evol.">
        <title>Shark genomes provide insights into elasmobranch evolution and the origin of vertebrates.</title>
        <authorList>
            <person name="Hara Y"/>
            <person name="Yamaguchi K"/>
            <person name="Onimaru K"/>
            <person name="Kadota M"/>
            <person name="Koyanagi M"/>
            <person name="Keeley SD"/>
            <person name="Tatsumi K"/>
            <person name="Tanaka K"/>
            <person name="Motone F"/>
            <person name="Kageyama Y"/>
            <person name="Nozu R"/>
            <person name="Adachi N"/>
            <person name="Nishimura O"/>
            <person name="Nakagawa R"/>
            <person name="Tanegashima C"/>
            <person name="Kiyatake I"/>
            <person name="Matsumoto R"/>
            <person name="Murakumo K"/>
            <person name="Nishida K"/>
            <person name="Terakita A"/>
            <person name="Kuratani S"/>
            <person name="Sato K"/>
            <person name="Hyodo S Kuraku.S."/>
        </authorList>
    </citation>
    <scope>NUCLEOTIDE SEQUENCE [LARGE SCALE GENOMIC DNA]</scope>
</reference>
<feature type="domain" description="RRM" evidence="4">
    <location>
        <begin position="43"/>
        <end position="121"/>
    </location>
</feature>
<feature type="compositionally biased region" description="Basic residues" evidence="3">
    <location>
        <begin position="1"/>
        <end position="11"/>
    </location>
</feature>
<feature type="region of interest" description="Disordered" evidence="3">
    <location>
        <begin position="1"/>
        <end position="35"/>
    </location>
</feature>
<feature type="region of interest" description="Disordered" evidence="3">
    <location>
        <begin position="122"/>
        <end position="144"/>
    </location>
</feature>
<organism evidence="5 6">
    <name type="scientific">Scyliorhinus torazame</name>
    <name type="common">Cloudy catshark</name>
    <name type="synonym">Catulus torazame</name>
    <dbReference type="NCBI Taxonomy" id="75743"/>
    <lineage>
        <taxon>Eukaryota</taxon>
        <taxon>Metazoa</taxon>
        <taxon>Chordata</taxon>
        <taxon>Craniata</taxon>
        <taxon>Vertebrata</taxon>
        <taxon>Chondrichthyes</taxon>
        <taxon>Elasmobranchii</taxon>
        <taxon>Galeomorphii</taxon>
        <taxon>Galeoidea</taxon>
        <taxon>Carcharhiniformes</taxon>
        <taxon>Scyliorhinidae</taxon>
        <taxon>Scyliorhinus</taxon>
    </lineage>
</organism>
<evidence type="ECO:0000256" key="1">
    <source>
        <dbReference type="ARBA" id="ARBA00022884"/>
    </source>
</evidence>
<dbReference type="InterPro" id="IPR035979">
    <property type="entry name" value="RBD_domain_sf"/>
</dbReference>
<gene>
    <name evidence="5" type="ORF">scyTo_0000419</name>
</gene>
<dbReference type="OrthoDB" id="439808at2759"/>
<proteinExistence type="predicted"/>
<dbReference type="InterPro" id="IPR050441">
    <property type="entry name" value="RBM"/>
</dbReference>
<feature type="compositionally biased region" description="Gly residues" evidence="3">
    <location>
        <begin position="124"/>
        <end position="135"/>
    </location>
</feature>
<evidence type="ECO:0000259" key="4">
    <source>
        <dbReference type="PROSITE" id="PS50102"/>
    </source>
</evidence>
<keyword evidence="1 2" id="KW-0694">RNA-binding</keyword>
<dbReference type="InterPro" id="IPR000504">
    <property type="entry name" value="RRM_dom"/>
</dbReference>
<accession>A0A401NX31</accession>
<comment type="caution">
    <text evidence="5">The sequence shown here is derived from an EMBL/GenBank/DDBJ whole genome shotgun (WGS) entry which is preliminary data.</text>
</comment>
<dbReference type="Gene3D" id="3.30.70.330">
    <property type="match status" value="1"/>
</dbReference>
<dbReference type="FunFam" id="3.30.70.330:FF:000472">
    <property type="entry name" value="Cold inducible RNA binding protein a"/>
    <property type="match status" value="1"/>
</dbReference>
<evidence type="ECO:0000313" key="5">
    <source>
        <dbReference type="EMBL" id="GCB65438.1"/>
    </source>
</evidence>
<dbReference type="STRING" id="75743.A0A401NX31"/>
<keyword evidence="6" id="KW-1185">Reference proteome</keyword>
<dbReference type="SMART" id="SM00360">
    <property type="entry name" value="RRM"/>
    <property type="match status" value="1"/>
</dbReference>
<dbReference type="GO" id="GO:0003723">
    <property type="term" value="F:RNA binding"/>
    <property type="evidence" value="ECO:0007669"/>
    <property type="project" value="UniProtKB-UniRule"/>
</dbReference>
<protein>
    <recommendedName>
        <fullName evidence="4">RRM domain-containing protein</fullName>
    </recommendedName>
</protein>
<dbReference type="InterPro" id="IPR012677">
    <property type="entry name" value="Nucleotide-bd_a/b_plait_sf"/>
</dbReference>
<dbReference type="EMBL" id="BFAA01000079">
    <property type="protein sequence ID" value="GCB65438.1"/>
    <property type="molecule type" value="Genomic_DNA"/>
</dbReference>
<dbReference type="PROSITE" id="PS50102">
    <property type="entry name" value="RRM"/>
    <property type="match status" value="1"/>
</dbReference>